<protein>
    <submittedName>
        <fullName evidence="2">RHTO0S03e12816g1_1</fullName>
    </submittedName>
</protein>
<dbReference type="PANTHER" id="PTHR28080">
    <property type="entry name" value="PEROXISOMAL BIOGENESIS FACTOR 3"/>
    <property type="match status" value="1"/>
</dbReference>
<feature type="compositionally biased region" description="Basic and acidic residues" evidence="1">
    <location>
        <begin position="279"/>
        <end position="304"/>
    </location>
</feature>
<feature type="compositionally biased region" description="Basic and acidic residues" evidence="1">
    <location>
        <begin position="219"/>
        <end position="241"/>
    </location>
</feature>
<dbReference type="EMBL" id="LK052938">
    <property type="protein sequence ID" value="CDR38745.1"/>
    <property type="molecule type" value="Genomic_DNA"/>
</dbReference>
<accession>A0A061ATM6</accession>
<evidence type="ECO:0000313" key="2">
    <source>
        <dbReference type="EMBL" id="CDR38745.1"/>
    </source>
</evidence>
<organism evidence="2">
    <name type="scientific">Rhodotorula toruloides</name>
    <name type="common">Yeast</name>
    <name type="synonym">Rhodosporidium toruloides</name>
    <dbReference type="NCBI Taxonomy" id="5286"/>
    <lineage>
        <taxon>Eukaryota</taxon>
        <taxon>Fungi</taxon>
        <taxon>Dikarya</taxon>
        <taxon>Basidiomycota</taxon>
        <taxon>Pucciniomycotina</taxon>
        <taxon>Microbotryomycetes</taxon>
        <taxon>Sporidiobolales</taxon>
        <taxon>Sporidiobolaceae</taxon>
        <taxon>Rhodotorula</taxon>
    </lineage>
</organism>
<dbReference type="PANTHER" id="PTHR28080:SF1">
    <property type="entry name" value="PEROXISOMAL BIOGENESIS FACTOR 3"/>
    <property type="match status" value="1"/>
</dbReference>
<feature type="region of interest" description="Disordered" evidence="1">
    <location>
        <begin position="358"/>
        <end position="386"/>
    </location>
</feature>
<feature type="compositionally biased region" description="Basic and acidic residues" evidence="1">
    <location>
        <begin position="96"/>
        <end position="141"/>
    </location>
</feature>
<name>A0A061ATM6_RHOTO</name>
<proteinExistence type="predicted"/>
<dbReference type="GO" id="GO:0005778">
    <property type="term" value="C:peroxisomal membrane"/>
    <property type="evidence" value="ECO:0007669"/>
    <property type="project" value="InterPro"/>
</dbReference>
<feature type="compositionally biased region" description="Low complexity" evidence="1">
    <location>
        <begin position="358"/>
        <end position="374"/>
    </location>
</feature>
<dbReference type="OrthoDB" id="45930at2759"/>
<dbReference type="GO" id="GO:0045046">
    <property type="term" value="P:protein import into peroxisome membrane"/>
    <property type="evidence" value="ECO:0007669"/>
    <property type="project" value="TreeGrafter"/>
</dbReference>
<dbReference type="AlphaFoldDB" id="A0A061ATM6"/>
<dbReference type="InterPro" id="IPR006966">
    <property type="entry name" value="Peroxin-3"/>
</dbReference>
<dbReference type="GO" id="GO:0030674">
    <property type="term" value="F:protein-macromolecule adaptor activity"/>
    <property type="evidence" value="ECO:0007669"/>
    <property type="project" value="TreeGrafter"/>
</dbReference>
<dbReference type="Pfam" id="PF04882">
    <property type="entry name" value="Peroxin-3"/>
    <property type="match status" value="1"/>
</dbReference>
<feature type="region of interest" description="Disordered" evidence="1">
    <location>
        <begin position="96"/>
        <end position="304"/>
    </location>
</feature>
<gene>
    <name evidence="2" type="ORF">RHTO0S_03e12816g</name>
</gene>
<evidence type="ECO:0000256" key="1">
    <source>
        <dbReference type="SAM" id="MobiDB-lite"/>
    </source>
</evidence>
<feature type="compositionally biased region" description="Low complexity" evidence="1">
    <location>
        <begin position="166"/>
        <end position="181"/>
    </location>
</feature>
<reference evidence="2" key="1">
    <citation type="journal article" date="2014" name="Genome Announc.">
        <title>Draft genome sequence of Rhodosporidium toruloides CECT1137, an oleaginous yeast of biotechnological interest.</title>
        <authorList>
            <person name="Morin N."/>
            <person name="Calcas X."/>
            <person name="Devillers H."/>
            <person name="Durrens P."/>
            <person name="Sherman D.J."/>
            <person name="Nicaud J.-M."/>
            <person name="Neuveglise C."/>
        </authorList>
    </citation>
    <scope>NUCLEOTIDE SEQUENCE</scope>
    <source>
        <strain evidence="2">CECT1137</strain>
    </source>
</reference>
<sequence>MFSSLSTFISSRRRGLAYTAATLGSAYLAGKWALGRVLEGAERGRREGWGREDLARRFNLNIQDSQFTVLALLPTLAAGVAEEMDVEGLTGVLGERARREREERAREEEERRKREEEEKRVAAEEERASSEAEEAANKKEAQPNGDAAQPPGPIGQPLHSPLLPMPNNHALASASLNPSAPVFQPRSPSPPQAAEPADVDSLPPREQEGGEMGTSWAEVVKRDGTEHAEAAVEEREGEGEQKVANGHAVEEEEKREEKGYEVDGAAAADVEGETGETGETEKKVELNGVQEEDKQELVEASKPAQPEKTKAELWNSIKLLSFTRLFTSIYLLVLLSLQTHVQLALLGRSAYVESLLSALPPRSPSPSSSAHLLPESPPPALDDSATQDDDLESALYAAKSLPPTPAEERKDVERKYLTFSWWLLHEGWKVVYRRVEQAVEEVVGPMGLKTPLVYGELGALFAQIRRRIEQDADGKLFDFSPALHPPTQDLEIQTLIAGGSYSPSSSAAIADPITPSLRSLLNETSDALDSPDAALVRALSLDKLFSLALEKVEVAFRSGGGERGARFEDVTEKQARLASLLPVLTRLSAAKGEAGGAVLASGLNGNEWVEALEDVRELREFAAVLYGSWDRDNLRASCVL</sequence>